<name>A0A069S2P2_PHOVU</name>
<proteinExistence type="predicted"/>
<evidence type="ECO:0000313" key="2">
    <source>
        <dbReference type="Proteomes" id="UP000027661"/>
    </source>
</evidence>
<dbReference type="Proteomes" id="UP000027661">
    <property type="component" value="Unassembled WGS sequence"/>
</dbReference>
<gene>
    <name evidence="1" type="ORF">M099_4525</name>
</gene>
<sequence length="53" mass="6204">MVSAVAYLGNLYHLSCIYSFFPIYKDTDKIGKQSNIQEGFFQKKGREGHRNFR</sequence>
<protein>
    <submittedName>
        <fullName evidence="1">Uncharacterized protein</fullName>
    </submittedName>
</protein>
<evidence type="ECO:0000313" key="1">
    <source>
        <dbReference type="EMBL" id="KDS43725.1"/>
    </source>
</evidence>
<dbReference type="PATRIC" id="fig|1339352.3.peg.4237"/>
<dbReference type="AlphaFoldDB" id="A0A069S2P2"/>
<dbReference type="EMBL" id="JNHM01000174">
    <property type="protein sequence ID" value="KDS43725.1"/>
    <property type="molecule type" value="Genomic_DNA"/>
</dbReference>
<organism evidence="1 2">
    <name type="scientific">Phocaeicola vulgatus str. 3975 RP4</name>
    <dbReference type="NCBI Taxonomy" id="1339352"/>
    <lineage>
        <taxon>Bacteria</taxon>
        <taxon>Pseudomonadati</taxon>
        <taxon>Bacteroidota</taxon>
        <taxon>Bacteroidia</taxon>
        <taxon>Bacteroidales</taxon>
        <taxon>Bacteroidaceae</taxon>
        <taxon>Phocaeicola</taxon>
    </lineage>
</organism>
<accession>A0A069S2P2</accession>
<comment type="caution">
    <text evidence="1">The sequence shown here is derived from an EMBL/GenBank/DDBJ whole genome shotgun (WGS) entry which is preliminary data.</text>
</comment>
<reference evidence="1 2" key="1">
    <citation type="submission" date="2014-04" db="EMBL/GenBank/DDBJ databases">
        <authorList>
            <person name="Sears C."/>
            <person name="Carroll K."/>
            <person name="Sack B.R."/>
            <person name="Qadri F."/>
            <person name="Myers L.L."/>
            <person name="Chung G.-T."/>
            <person name="Escheverria P."/>
            <person name="Fraser C.M."/>
            <person name="Sadzewicz L."/>
            <person name="Shefchek K.A."/>
            <person name="Tallon L."/>
            <person name="Das S.P."/>
            <person name="Daugherty S."/>
            <person name="Mongodin E.F."/>
        </authorList>
    </citation>
    <scope>NUCLEOTIDE SEQUENCE [LARGE SCALE GENOMIC DNA]</scope>
    <source>
        <strain evidence="1 2">3975 RP4</strain>
    </source>
</reference>